<gene>
    <name evidence="2" type="ORF">A0O34_14120</name>
</gene>
<dbReference type="Proteomes" id="UP000077824">
    <property type="component" value="Chromosome"/>
</dbReference>
<feature type="signal peptide" evidence="1">
    <location>
        <begin position="1"/>
        <end position="27"/>
    </location>
</feature>
<dbReference type="RefSeq" id="WP_066755642.1">
    <property type="nucleotide sequence ID" value="NZ_CP015199.1"/>
</dbReference>
<dbReference type="PROSITE" id="PS51257">
    <property type="entry name" value="PROKAR_LIPOPROTEIN"/>
    <property type="match status" value="1"/>
</dbReference>
<keyword evidence="3" id="KW-1185">Reference proteome</keyword>
<dbReference type="InterPro" id="IPR051200">
    <property type="entry name" value="Host-pathogen_enzymatic-act"/>
</dbReference>
<dbReference type="PANTHER" id="PTHR47197">
    <property type="entry name" value="PROTEIN NIRF"/>
    <property type="match status" value="1"/>
</dbReference>
<evidence type="ECO:0000256" key="1">
    <source>
        <dbReference type="SAM" id="SignalP"/>
    </source>
</evidence>
<dbReference type="SUPFAM" id="SSF51004">
    <property type="entry name" value="C-terminal (heme d1) domain of cytochrome cd1-nitrite reductase"/>
    <property type="match status" value="1"/>
</dbReference>
<organism evidence="2 3">
    <name type="scientific">Chryseobacterium glaciei</name>
    <dbReference type="NCBI Taxonomy" id="1685010"/>
    <lineage>
        <taxon>Bacteria</taxon>
        <taxon>Pseudomonadati</taxon>
        <taxon>Bacteroidota</taxon>
        <taxon>Flavobacteriia</taxon>
        <taxon>Flavobacteriales</taxon>
        <taxon>Weeksellaceae</taxon>
        <taxon>Chryseobacterium group</taxon>
        <taxon>Chryseobacterium</taxon>
    </lineage>
</organism>
<dbReference type="EMBL" id="CP015199">
    <property type="protein sequence ID" value="ANF51571.1"/>
    <property type="molecule type" value="Genomic_DNA"/>
</dbReference>
<dbReference type="STRING" id="1685010.A0O34_14120"/>
<dbReference type="AlphaFoldDB" id="A0A172XXA3"/>
<keyword evidence="1" id="KW-0732">Signal</keyword>
<evidence type="ECO:0008006" key="4">
    <source>
        <dbReference type="Google" id="ProtNLM"/>
    </source>
</evidence>
<evidence type="ECO:0000313" key="3">
    <source>
        <dbReference type="Proteomes" id="UP000077824"/>
    </source>
</evidence>
<dbReference type="InterPro" id="IPR011048">
    <property type="entry name" value="Haem_d1_sf"/>
</dbReference>
<dbReference type="InterPro" id="IPR015943">
    <property type="entry name" value="WD40/YVTN_repeat-like_dom_sf"/>
</dbReference>
<evidence type="ECO:0000313" key="2">
    <source>
        <dbReference type="EMBL" id="ANF51571.1"/>
    </source>
</evidence>
<reference evidence="2 3" key="1">
    <citation type="submission" date="2016-04" db="EMBL/GenBank/DDBJ databases">
        <title>Complete Genome Sequence of Chryseobacterium sp. IHBB 10212.</title>
        <authorList>
            <person name="Pal M."/>
            <person name="Swarnkar M.K."/>
            <person name="Kaushal K."/>
            <person name="Chhibber S."/>
            <person name="Singh A.K."/>
            <person name="Gulati A."/>
        </authorList>
    </citation>
    <scope>NUCLEOTIDE SEQUENCE [LARGE SCALE GENOMIC DNA]</scope>
    <source>
        <strain evidence="2 3">IHBB 10212</strain>
    </source>
</reference>
<dbReference type="PANTHER" id="PTHR47197:SF3">
    <property type="entry name" value="DIHYDRO-HEME D1 DEHYDROGENASE"/>
    <property type="match status" value="1"/>
</dbReference>
<dbReference type="Gene3D" id="2.130.10.10">
    <property type="entry name" value="YVTN repeat-like/Quinoprotein amine dehydrogenase"/>
    <property type="match status" value="2"/>
</dbReference>
<sequence length="344" mass="37204">MKNCVSGKQTKIGAIALLALISIYSCNSDNEITVDQNAKTEEKVVVANRVSSSVTFIDAVTNNVTKTLTIANSDPMYVVYVPKTDKLYVGNRANKKIHVINPQNQQIETSINVGNGVFHMWADAQGKELWVVNDIDKTISVVNLATNSVTNTISVDMTPHDIFLSQDGTSAYVSVFTSSSTTDKIYKYSTSTYAKTGEKTVGKEPHLFYANNKLYVPCQLEKTYVLDGNTLNTLSEKVFTGAHGIFTLPSQNIFFVSNITGNQLYSINATTGDQIGSPVSSSAATPHNIVLNDKGDKMFVTHSAGTANKVSIYNVSSSGAISPSATATVGTNPFGLTYYKRELK</sequence>
<accession>A0A172XXA3</accession>
<feature type="chain" id="PRO_5008003934" description="Cell surface protein" evidence="1">
    <location>
        <begin position="28"/>
        <end position="344"/>
    </location>
</feature>
<dbReference type="KEGG" id="chh:A0O34_14120"/>
<proteinExistence type="predicted"/>
<name>A0A172XXA3_9FLAO</name>
<protein>
    <recommendedName>
        <fullName evidence="4">Cell surface protein</fullName>
    </recommendedName>
</protein>